<keyword evidence="3" id="KW-1003">Cell membrane</keyword>
<feature type="domain" description="Glycine transporter" evidence="8">
    <location>
        <begin position="7"/>
        <end position="80"/>
    </location>
</feature>
<feature type="transmembrane region" description="Helical" evidence="7">
    <location>
        <begin position="63"/>
        <end position="83"/>
    </location>
</feature>
<dbReference type="Proteomes" id="UP000048908">
    <property type="component" value="Unassembled WGS sequence"/>
</dbReference>
<evidence type="ECO:0000259" key="8">
    <source>
        <dbReference type="Pfam" id="PF03458"/>
    </source>
</evidence>
<evidence type="ECO:0000256" key="7">
    <source>
        <dbReference type="SAM" id="Phobius"/>
    </source>
</evidence>
<evidence type="ECO:0000256" key="4">
    <source>
        <dbReference type="ARBA" id="ARBA00022692"/>
    </source>
</evidence>
<dbReference type="GO" id="GO:0005886">
    <property type="term" value="C:plasma membrane"/>
    <property type="evidence" value="ECO:0007669"/>
    <property type="project" value="UniProtKB-SubCell"/>
</dbReference>
<feature type="transmembrane region" description="Helical" evidence="7">
    <location>
        <begin position="116"/>
        <end position="137"/>
    </location>
</feature>
<sequence>MTFGAGFDLGAALVFAVTGALVAARAQLDPIGFIFVACLTAVGGGTVRDLLLGRTPVFWVADPLPVAVAAGAAIAVFFTHYLLASRMAVIIWLDAVALSVAVAAGVAVAAASGHPVWVQVVMGVVTGCFGGLLRDVVVGEVPLVLKQGELYVTAALAGAGAAIVAREAVAPGLVPLAACTGVTFLLRGGSIRYGWRLPSFRARPPRP</sequence>
<accession>A0A0M6XLJ0</accession>
<keyword evidence="6 7" id="KW-0472">Membrane</keyword>
<dbReference type="PANTHER" id="PTHR30506:SF3">
    <property type="entry name" value="UPF0126 INNER MEMBRANE PROTEIN YADS-RELATED"/>
    <property type="match status" value="1"/>
</dbReference>
<evidence type="ECO:0000313" key="9">
    <source>
        <dbReference type="EMBL" id="CTQ31959.1"/>
    </source>
</evidence>
<evidence type="ECO:0000256" key="5">
    <source>
        <dbReference type="ARBA" id="ARBA00022989"/>
    </source>
</evidence>
<feature type="transmembrane region" description="Helical" evidence="7">
    <location>
        <begin position="31"/>
        <end position="51"/>
    </location>
</feature>
<feature type="transmembrane region" description="Helical" evidence="7">
    <location>
        <begin position="6"/>
        <end position="24"/>
    </location>
</feature>
<evidence type="ECO:0000256" key="3">
    <source>
        <dbReference type="ARBA" id="ARBA00022475"/>
    </source>
</evidence>
<evidence type="ECO:0000256" key="1">
    <source>
        <dbReference type="ARBA" id="ARBA00004651"/>
    </source>
</evidence>
<name>A0A0M6XLJ0_9RHOB</name>
<dbReference type="AlphaFoldDB" id="A0A0M6XLJ0"/>
<gene>
    <name evidence="9" type="ORF">JAN5088_00718</name>
</gene>
<feature type="transmembrane region" description="Helical" evidence="7">
    <location>
        <begin position="149"/>
        <end position="166"/>
    </location>
</feature>
<evidence type="ECO:0000313" key="10">
    <source>
        <dbReference type="Proteomes" id="UP000048908"/>
    </source>
</evidence>
<reference evidence="9 10" key="1">
    <citation type="submission" date="2015-07" db="EMBL/GenBank/DDBJ databases">
        <authorList>
            <person name="Noorani M."/>
        </authorList>
    </citation>
    <scope>NUCLEOTIDE SEQUENCE [LARGE SCALE GENOMIC DNA]</scope>
    <source>
        <strain evidence="9 10">CECT 5088</strain>
    </source>
</reference>
<dbReference type="InterPro" id="IPR005115">
    <property type="entry name" value="Gly_transporter"/>
</dbReference>
<comment type="subcellular location">
    <subcellularLocation>
        <location evidence="1">Cell membrane</location>
        <topology evidence="1">Multi-pass membrane protein</topology>
    </subcellularLocation>
</comment>
<dbReference type="PANTHER" id="PTHR30506">
    <property type="entry name" value="INNER MEMBRANE PROTEIN"/>
    <property type="match status" value="1"/>
</dbReference>
<feature type="transmembrane region" description="Helical" evidence="7">
    <location>
        <begin position="90"/>
        <end position="110"/>
    </location>
</feature>
<dbReference type="Pfam" id="PF03458">
    <property type="entry name" value="Gly_transporter"/>
    <property type="match status" value="2"/>
</dbReference>
<dbReference type="RefSeq" id="WP_055681429.1">
    <property type="nucleotide sequence ID" value="NZ_CXPG01000012.1"/>
</dbReference>
<keyword evidence="5 7" id="KW-1133">Transmembrane helix</keyword>
<keyword evidence="4 7" id="KW-0812">Transmembrane</keyword>
<keyword evidence="10" id="KW-1185">Reference proteome</keyword>
<evidence type="ECO:0000256" key="6">
    <source>
        <dbReference type="ARBA" id="ARBA00023136"/>
    </source>
</evidence>
<organism evidence="9 10">
    <name type="scientific">Jannaschia rubra</name>
    <dbReference type="NCBI Taxonomy" id="282197"/>
    <lineage>
        <taxon>Bacteria</taxon>
        <taxon>Pseudomonadati</taxon>
        <taxon>Pseudomonadota</taxon>
        <taxon>Alphaproteobacteria</taxon>
        <taxon>Rhodobacterales</taxon>
        <taxon>Roseobacteraceae</taxon>
        <taxon>Jannaschia</taxon>
    </lineage>
</organism>
<feature type="transmembrane region" description="Helical" evidence="7">
    <location>
        <begin position="172"/>
        <end position="195"/>
    </location>
</feature>
<proteinExistence type="inferred from homology"/>
<dbReference type="STRING" id="282197.SAMN04488517_104278"/>
<evidence type="ECO:0000256" key="2">
    <source>
        <dbReference type="ARBA" id="ARBA00008193"/>
    </source>
</evidence>
<protein>
    <submittedName>
        <fullName evidence="9">Putative membrane protein</fullName>
    </submittedName>
</protein>
<dbReference type="EMBL" id="CXPG01000012">
    <property type="protein sequence ID" value="CTQ31959.1"/>
    <property type="molecule type" value="Genomic_DNA"/>
</dbReference>
<feature type="domain" description="Glycine transporter" evidence="8">
    <location>
        <begin position="92"/>
        <end position="165"/>
    </location>
</feature>
<comment type="similarity">
    <text evidence="2">Belongs to the UPF0126 family.</text>
</comment>